<feature type="coiled-coil region" evidence="1">
    <location>
        <begin position="172"/>
        <end position="256"/>
    </location>
</feature>
<dbReference type="Proteomes" id="UP000272051">
    <property type="component" value="Unassembled WGS sequence"/>
</dbReference>
<dbReference type="Proteomes" id="UP000278475">
    <property type="component" value="Unassembled WGS sequence"/>
</dbReference>
<dbReference type="SUPFAM" id="SSF46785">
    <property type="entry name" value="Winged helix' DNA-binding domain"/>
    <property type="match status" value="1"/>
</dbReference>
<dbReference type="InterPro" id="IPR036390">
    <property type="entry name" value="WH_DNA-bd_sf"/>
</dbReference>
<reference evidence="5 6" key="1">
    <citation type="submission" date="2018-06" db="EMBL/GenBank/DDBJ databases">
        <title>Extensive metabolic versatility and redundancy in microbially diverse, dynamic hydrothermal sediments.</title>
        <authorList>
            <person name="Dombrowski N."/>
            <person name="Teske A."/>
            <person name="Baker B.J."/>
        </authorList>
    </citation>
    <scope>NUCLEOTIDE SEQUENCE [LARGE SCALE GENOMIC DNA]</scope>
    <source>
        <strain evidence="4">B34_G17</strain>
        <strain evidence="3">B66_G16</strain>
    </source>
</reference>
<organism evidence="3 6">
    <name type="scientific">Thermoproteota archaeon</name>
    <dbReference type="NCBI Taxonomy" id="2056631"/>
    <lineage>
        <taxon>Archaea</taxon>
        <taxon>Thermoproteota</taxon>
    </lineage>
</organism>
<feature type="transmembrane region" description="Helical" evidence="2">
    <location>
        <begin position="310"/>
        <end position="328"/>
    </location>
</feature>
<evidence type="ECO:0000256" key="2">
    <source>
        <dbReference type="SAM" id="Phobius"/>
    </source>
</evidence>
<dbReference type="AlphaFoldDB" id="A0A497EQ64"/>
<protein>
    <submittedName>
        <fullName evidence="3">Uncharacterized protein</fullName>
    </submittedName>
</protein>
<comment type="caution">
    <text evidence="3">The sequence shown here is derived from an EMBL/GenBank/DDBJ whole genome shotgun (WGS) entry which is preliminary data.</text>
</comment>
<name>A0A497EQ64_9CREN</name>
<keyword evidence="2" id="KW-0472">Membrane</keyword>
<dbReference type="CDD" id="cd00090">
    <property type="entry name" value="HTH_ARSR"/>
    <property type="match status" value="1"/>
</dbReference>
<keyword evidence="1" id="KW-0175">Coiled coil</keyword>
<evidence type="ECO:0000313" key="3">
    <source>
        <dbReference type="EMBL" id="RLE48830.1"/>
    </source>
</evidence>
<keyword evidence="2" id="KW-1133">Transmembrane helix</keyword>
<evidence type="ECO:0000256" key="1">
    <source>
        <dbReference type="SAM" id="Coils"/>
    </source>
</evidence>
<accession>A0A497EQ64</accession>
<gene>
    <name evidence="3" type="ORF">DRJ31_06400</name>
    <name evidence="4" type="ORF">DRJ33_07440</name>
</gene>
<dbReference type="EMBL" id="QMQX01000171">
    <property type="protein sequence ID" value="RLE50440.1"/>
    <property type="molecule type" value="Genomic_DNA"/>
</dbReference>
<dbReference type="InterPro" id="IPR011991">
    <property type="entry name" value="ArsR-like_HTH"/>
</dbReference>
<keyword evidence="2" id="KW-0812">Transmembrane</keyword>
<dbReference type="InterPro" id="IPR036388">
    <property type="entry name" value="WH-like_DNA-bd_sf"/>
</dbReference>
<proteinExistence type="predicted"/>
<sequence length="421" mass="46432">MCRAAVASLLLALVLLCSSAYAQEYVPYQLTVTVYSDGVAKVEYWLNVSTEALEVNVTLWGMVIEDLVVEDEQGVPLYYEYLSNNTIAIYTLGSNMAKITYYTPDLTSKVGRLWSLTIQSPVDVLVILPEEAVVVSFNQVPVSIGSADGKTTLMMPSGDVEVSYVLEIVGTREYALLTINQVEEEIKDAEAQGYIVSNAEELLLQAKALFAQGLYTEAEQKAKEAEEALNHIKLKAQEAAQAINNAKQAIAKAEEEGRTRGLDEAKSLLSQASGNYSVGNYTSSLTLAQQAEQAANQATRPPSPISPMDPLILVPIAAIAGAIGYLVAKRRAKAFVKTYRSIDLQKILREHEDLRPEDKEILEFIVESGGEVFEAEIREKFKLPKTTVWRIVKRLKNYGIVSIRKVGGQNLVRIEDKYIKA</sequence>
<dbReference type="Gene3D" id="1.10.10.10">
    <property type="entry name" value="Winged helix-like DNA-binding domain superfamily/Winged helix DNA-binding domain"/>
    <property type="match status" value="1"/>
</dbReference>
<dbReference type="EMBL" id="QMQV01000057">
    <property type="protein sequence ID" value="RLE48830.1"/>
    <property type="molecule type" value="Genomic_DNA"/>
</dbReference>
<evidence type="ECO:0000313" key="5">
    <source>
        <dbReference type="Proteomes" id="UP000272051"/>
    </source>
</evidence>
<evidence type="ECO:0000313" key="6">
    <source>
        <dbReference type="Proteomes" id="UP000278475"/>
    </source>
</evidence>
<evidence type="ECO:0000313" key="4">
    <source>
        <dbReference type="EMBL" id="RLE50440.1"/>
    </source>
</evidence>